<protein>
    <recommendedName>
        <fullName evidence="3">DUF2653 domain-containing protein</fullName>
    </recommendedName>
</protein>
<dbReference type="Pfam" id="PF10850">
    <property type="entry name" value="DUF2653"/>
    <property type="match status" value="1"/>
</dbReference>
<dbReference type="EMBL" id="BMIW01000001">
    <property type="protein sequence ID" value="GGF83398.1"/>
    <property type="molecule type" value="Genomic_DNA"/>
</dbReference>
<organism evidence="1 2">
    <name type="scientific">Paenibacillus aceti</name>
    <dbReference type="NCBI Taxonomy" id="1820010"/>
    <lineage>
        <taxon>Bacteria</taxon>
        <taxon>Bacillati</taxon>
        <taxon>Bacillota</taxon>
        <taxon>Bacilli</taxon>
        <taxon>Bacillales</taxon>
        <taxon>Paenibacillaceae</taxon>
        <taxon>Paenibacillus</taxon>
    </lineage>
</organism>
<keyword evidence="2" id="KW-1185">Reference proteome</keyword>
<dbReference type="Proteomes" id="UP000608420">
    <property type="component" value="Unassembled WGS sequence"/>
</dbReference>
<name>A0ABQ1VNG6_9BACL</name>
<sequence>MVLSMDEIINAICLHTAERTGVRPTDVQVELSWDEEYGYTGEIWVNGRSRYIVELNIIEAIMQYVYREYGIRAFRDDITLDLDEEITAIIQEPEQAY</sequence>
<comment type="caution">
    <text evidence="1">The sequence shown here is derived from an EMBL/GenBank/DDBJ whole genome shotgun (WGS) entry which is preliminary data.</text>
</comment>
<reference evidence="2" key="1">
    <citation type="journal article" date="2019" name="Int. J. Syst. Evol. Microbiol.">
        <title>The Global Catalogue of Microorganisms (GCM) 10K type strain sequencing project: providing services to taxonomists for standard genome sequencing and annotation.</title>
        <authorList>
            <consortium name="The Broad Institute Genomics Platform"/>
            <consortium name="The Broad Institute Genome Sequencing Center for Infectious Disease"/>
            <person name="Wu L."/>
            <person name="Ma J."/>
        </authorList>
    </citation>
    <scope>NUCLEOTIDE SEQUENCE [LARGE SCALE GENOMIC DNA]</scope>
    <source>
        <strain evidence="2">CGMCC 1.15420</strain>
    </source>
</reference>
<evidence type="ECO:0008006" key="3">
    <source>
        <dbReference type="Google" id="ProtNLM"/>
    </source>
</evidence>
<dbReference type="RefSeq" id="WP_120462717.1">
    <property type="nucleotide sequence ID" value="NZ_BMIW01000001.1"/>
</dbReference>
<evidence type="ECO:0000313" key="1">
    <source>
        <dbReference type="EMBL" id="GGF83398.1"/>
    </source>
</evidence>
<gene>
    <name evidence="1" type="ORF">GCM10010913_01120</name>
</gene>
<proteinExistence type="predicted"/>
<accession>A0ABQ1VNG6</accession>
<evidence type="ECO:0000313" key="2">
    <source>
        <dbReference type="Proteomes" id="UP000608420"/>
    </source>
</evidence>
<dbReference type="InterPro" id="IPR020516">
    <property type="entry name" value="Uncharacterised_YxcD"/>
</dbReference>